<feature type="region of interest" description="Disordered" evidence="1">
    <location>
        <begin position="192"/>
        <end position="220"/>
    </location>
</feature>
<feature type="region of interest" description="Disordered" evidence="1">
    <location>
        <begin position="1"/>
        <end position="102"/>
    </location>
</feature>
<evidence type="ECO:0000256" key="1">
    <source>
        <dbReference type="SAM" id="MobiDB-lite"/>
    </source>
</evidence>
<feature type="compositionally biased region" description="Basic and acidic residues" evidence="1">
    <location>
        <begin position="60"/>
        <end position="79"/>
    </location>
</feature>
<sequence length="220" mass="25844">MEASGGEDGAGRVGRDDEDDLTECEARITERLFRWRDQRDERNEDHLDPPGVSEAPSMRPQREERGGRSEEERIVDKAAGDLILRQVRTPEADSRMEATRQDTGQAMARLLSRQRHWRQQRQRDVHPEDDAPAPATLVYEDSQTLVAEARPQVQQFVAEQRASRHKNRRRRIDWQAYRGPAIPHKMLVGLRRKQREREHKAKQLARQTGMPVRRRTRHRR</sequence>
<dbReference type="Proteomes" id="UP001301350">
    <property type="component" value="Unassembled WGS sequence"/>
</dbReference>
<evidence type="ECO:0000313" key="2">
    <source>
        <dbReference type="EMBL" id="KAK4536441.1"/>
    </source>
</evidence>
<dbReference type="EMBL" id="JANCYW010000008">
    <property type="protein sequence ID" value="KAK4536441.1"/>
    <property type="molecule type" value="Genomic_DNA"/>
</dbReference>
<feature type="compositionally biased region" description="Basic and acidic residues" evidence="1">
    <location>
        <begin position="88"/>
        <end position="100"/>
    </location>
</feature>
<comment type="caution">
    <text evidence="2">The sequence shown here is derived from an EMBL/GenBank/DDBJ whole genome shotgun (WGS) entry which is preliminary data.</text>
</comment>
<accession>A0AAV9IWJ6</accession>
<gene>
    <name evidence="2" type="ORF">CDCA_CDCA08G2466</name>
</gene>
<dbReference type="AlphaFoldDB" id="A0AAV9IWJ6"/>
<organism evidence="2 3">
    <name type="scientific">Cyanidium caldarium</name>
    <name type="common">Red alga</name>
    <dbReference type="NCBI Taxonomy" id="2771"/>
    <lineage>
        <taxon>Eukaryota</taxon>
        <taxon>Rhodophyta</taxon>
        <taxon>Bangiophyceae</taxon>
        <taxon>Cyanidiales</taxon>
        <taxon>Cyanidiaceae</taxon>
        <taxon>Cyanidium</taxon>
    </lineage>
</organism>
<keyword evidence="3" id="KW-1185">Reference proteome</keyword>
<name>A0AAV9IWJ6_CYACA</name>
<proteinExistence type="predicted"/>
<reference evidence="2 3" key="1">
    <citation type="submission" date="2022-07" db="EMBL/GenBank/DDBJ databases">
        <title>Genome-wide signatures of adaptation to extreme environments.</title>
        <authorList>
            <person name="Cho C.H."/>
            <person name="Yoon H.S."/>
        </authorList>
    </citation>
    <scope>NUCLEOTIDE SEQUENCE [LARGE SCALE GENOMIC DNA]</scope>
    <source>
        <strain evidence="2 3">DBV 063 E5</strain>
    </source>
</reference>
<evidence type="ECO:0000313" key="3">
    <source>
        <dbReference type="Proteomes" id="UP001301350"/>
    </source>
</evidence>
<feature type="region of interest" description="Disordered" evidence="1">
    <location>
        <begin position="158"/>
        <end position="177"/>
    </location>
</feature>
<protein>
    <submittedName>
        <fullName evidence="2">Uncharacterized protein</fullName>
    </submittedName>
</protein>
<feature type="compositionally biased region" description="Basic and acidic residues" evidence="1">
    <location>
        <begin position="24"/>
        <end position="48"/>
    </location>
</feature>